<gene>
    <name evidence="1" type="ORF">L6164_001928</name>
</gene>
<keyword evidence="2" id="KW-1185">Reference proteome</keyword>
<reference evidence="1 2" key="1">
    <citation type="journal article" date="2022" name="DNA Res.">
        <title>Chromosomal-level genome assembly of the orchid tree Bauhinia variegata (Leguminosae; Cercidoideae) supports the allotetraploid origin hypothesis of Bauhinia.</title>
        <authorList>
            <person name="Zhong Y."/>
            <person name="Chen Y."/>
            <person name="Zheng D."/>
            <person name="Pang J."/>
            <person name="Liu Y."/>
            <person name="Luo S."/>
            <person name="Meng S."/>
            <person name="Qian L."/>
            <person name="Wei D."/>
            <person name="Dai S."/>
            <person name="Zhou R."/>
        </authorList>
    </citation>
    <scope>NUCLEOTIDE SEQUENCE [LARGE SCALE GENOMIC DNA]</scope>
    <source>
        <strain evidence="1">BV-YZ2020</strain>
    </source>
</reference>
<proteinExistence type="predicted"/>
<organism evidence="1 2">
    <name type="scientific">Bauhinia variegata</name>
    <name type="common">Purple orchid tree</name>
    <name type="synonym">Phanera variegata</name>
    <dbReference type="NCBI Taxonomy" id="167791"/>
    <lineage>
        <taxon>Eukaryota</taxon>
        <taxon>Viridiplantae</taxon>
        <taxon>Streptophyta</taxon>
        <taxon>Embryophyta</taxon>
        <taxon>Tracheophyta</taxon>
        <taxon>Spermatophyta</taxon>
        <taxon>Magnoliopsida</taxon>
        <taxon>eudicotyledons</taxon>
        <taxon>Gunneridae</taxon>
        <taxon>Pentapetalae</taxon>
        <taxon>rosids</taxon>
        <taxon>fabids</taxon>
        <taxon>Fabales</taxon>
        <taxon>Fabaceae</taxon>
        <taxon>Cercidoideae</taxon>
        <taxon>Cercideae</taxon>
        <taxon>Bauhiniinae</taxon>
        <taxon>Bauhinia</taxon>
    </lineage>
</organism>
<protein>
    <submittedName>
        <fullName evidence="1">Uncharacterized protein</fullName>
    </submittedName>
</protein>
<accession>A0ACB9QB31</accession>
<dbReference type="EMBL" id="CM039426">
    <property type="protein sequence ID" value="KAI4358018.1"/>
    <property type="molecule type" value="Genomic_DNA"/>
</dbReference>
<evidence type="ECO:0000313" key="1">
    <source>
        <dbReference type="EMBL" id="KAI4358018.1"/>
    </source>
</evidence>
<evidence type="ECO:0000313" key="2">
    <source>
        <dbReference type="Proteomes" id="UP000828941"/>
    </source>
</evidence>
<name>A0ACB9QB31_BAUVA</name>
<dbReference type="Proteomes" id="UP000828941">
    <property type="component" value="Chromosome 1"/>
</dbReference>
<sequence>MEINMVTLVCFLQFFSFVPIFSALDSITPNQPLHYNETLISKAGSFEAGFFSFDNSQRQYFGIWFNRISPRIFVWVANRDTPIENSSGVFRIAEKGNLFILDGKGAIIWSTNSSDTVQNPVVQLLDSANLVVKDRNNSNPDGDSVLWQSFDYPGDTFLPGMKLKSNLVTGEYRALTSWRSSEDPAPGGFSLHIDTHGLPQEIITKGKIITSRIGPWNGIHFVGVPWGKRQQFLNFSFVLTEQEVSYEYGLLNSSTVTRYFITPTGLVQRFFWSDQTQRWDLYAVGPADQCETYAICGANANCDVNTSPLCECLKGFTPKFQEKWSPDNWSDGCIRRINLGCDNGDGFMKYEGIKLPDTSSSWFNKSINLEECKKLCSRNCSCTAYANLDIRNGGSGCLLWFGDIVDMRIHATAGQDIYIRVAASELGDTSNSRHFNGKRLAVILVGSSISIIGIMVIGFIIRAWSKKLEKPGILKLIFGKDKKEKQDINLPAFDLSIIANATNQFSATNIIGEGGFGPVYKGVMDNGQEIAVKRLSQHSRQGPEEFKNEAMLIANLQHRNLVKLIGFSIKDDERLLIYEYMPNRSLDCFIFDQDRTKFLNWDQRFQIICGIARGLLYLHQDSRLRIIHRDLKTSNILLDKNMNPKISDFGLARIIGRDEAQTKTKKVVGTYGYMSPEYAMHGSFSVKSDVFSFGVVVLEIVGGRRNTEFSVPHDHNTNLLAFAWELWNKGRPLELLYASEGDSLTVDELLRCIQIGLLCVQERPEDRPDMSYVILMLNGERQLPKPREPPFHPHKFGSSGSCPPKSINEMSCTSLEAR</sequence>
<comment type="caution">
    <text evidence="1">The sequence shown here is derived from an EMBL/GenBank/DDBJ whole genome shotgun (WGS) entry which is preliminary data.</text>
</comment>